<proteinExistence type="predicted"/>
<organism evidence="2 3">
    <name type="scientific">Mesorhizobium marinum</name>
    <dbReference type="NCBI Taxonomy" id="3228790"/>
    <lineage>
        <taxon>Bacteria</taxon>
        <taxon>Pseudomonadati</taxon>
        <taxon>Pseudomonadota</taxon>
        <taxon>Alphaproteobacteria</taxon>
        <taxon>Hyphomicrobiales</taxon>
        <taxon>Phyllobacteriaceae</taxon>
        <taxon>Mesorhizobium</taxon>
    </lineage>
</organism>
<protein>
    <submittedName>
        <fullName evidence="2">Glycosyltransferase</fullName>
        <ecNumber evidence="2">2.4.-.-</ecNumber>
    </submittedName>
</protein>
<dbReference type="EMBL" id="JBFOCI010000001">
    <property type="protein sequence ID" value="MEW9805365.1"/>
    <property type="molecule type" value="Genomic_DNA"/>
</dbReference>
<reference evidence="2 3" key="1">
    <citation type="submission" date="2024-06" db="EMBL/GenBank/DDBJ databases">
        <authorList>
            <person name="Tuo L."/>
        </authorList>
    </citation>
    <scope>NUCLEOTIDE SEQUENCE [LARGE SCALE GENOMIC DNA]</scope>
    <source>
        <strain evidence="2 3">ZMM04-5</strain>
    </source>
</reference>
<keyword evidence="2" id="KW-0808">Transferase</keyword>
<dbReference type="EC" id="2.4.-.-" evidence="2"/>
<dbReference type="RefSeq" id="WP_367722407.1">
    <property type="nucleotide sequence ID" value="NZ_JBFOCI010000001.1"/>
</dbReference>
<sequence length="300" mass="33640">MRLSILVRFHEGANINLLRRALYCLMDETELTHEVVVMVQYSSGEVLDAVRELCGSLFSSIPCRVQGVQVEPGSDRRGQLLADGILLARGDYIAFLDYDDMLFLGGVARTIEICQSEEADLAIAQCYVAYVEGIFPADYVVTKERFVTNVPANPLQLLALNFAPICSCVVSRSLLVEEEINTSPDATRLEDYELILKALGRGKVTLRPLAEGVITAQYNFNVDAGGTTLQLCLDEELQRREERNWESERKRLWSTVLPELTVEIDFLALRNLLLCPPEAQPTVVNLTAFVRRIRDERALA</sequence>
<dbReference type="SUPFAM" id="SSF53448">
    <property type="entry name" value="Nucleotide-diphospho-sugar transferases"/>
    <property type="match status" value="1"/>
</dbReference>
<dbReference type="Proteomes" id="UP001556196">
    <property type="component" value="Unassembled WGS sequence"/>
</dbReference>
<keyword evidence="3" id="KW-1185">Reference proteome</keyword>
<dbReference type="Pfam" id="PF00535">
    <property type="entry name" value="Glycos_transf_2"/>
    <property type="match status" value="1"/>
</dbReference>
<dbReference type="Gene3D" id="3.90.550.10">
    <property type="entry name" value="Spore Coat Polysaccharide Biosynthesis Protein SpsA, Chain A"/>
    <property type="match status" value="1"/>
</dbReference>
<dbReference type="InterPro" id="IPR029044">
    <property type="entry name" value="Nucleotide-diphossugar_trans"/>
</dbReference>
<comment type="caution">
    <text evidence="2">The sequence shown here is derived from an EMBL/GenBank/DDBJ whole genome shotgun (WGS) entry which is preliminary data.</text>
</comment>
<name>A0ABV3QWB2_9HYPH</name>
<dbReference type="CDD" id="cd00761">
    <property type="entry name" value="Glyco_tranf_GTA_type"/>
    <property type="match status" value="1"/>
</dbReference>
<evidence type="ECO:0000259" key="1">
    <source>
        <dbReference type="Pfam" id="PF00535"/>
    </source>
</evidence>
<dbReference type="InterPro" id="IPR001173">
    <property type="entry name" value="Glyco_trans_2-like"/>
</dbReference>
<gene>
    <name evidence="2" type="ORF">ABUE31_05125</name>
</gene>
<feature type="domain" description="Glycosyltransferase 2-like" evidence="1">
    <location>
        <begin position="15"/>
        <end position="132"/>
    </location>
</feature>
<accession>A0ABV3QWB2</accession>
<dbReference type="GO" id="GO:0016757">
    <property type="term" value="F:glycosyltransferase activity"/>
    <property type="evidence" value="ECO:0007669"/>
    <property type="project" value="UniProtKB-KW"/>
</dbReference>
<keyword evidence="2" id="KW-0328">Glycosyltransferase</keyword>
<evidence type="ECO:0000313" key="2">
    <source>
        <dbReference type="EMBL" id="MEW9805365.1"/>
    </source>
</evidence>
<evidence type="ECO:0000313" key="3">
    <source>
        <dbReference type="Proteomes" id="UP001556196"/>
    </source>
</evidence>